<keyword evidence="4" id="KW-1185">Reference proteome</keyword>
<evidence type="ECO:0008006" key="5">
    <source>
        <dbReference type="Google" id="ProtNLM"/>
    </source>
</evidence>
<dbReference type="EMBL" id="WHJH01000034">
    <property type="protein sequence ID" value="NHZ91751.1"/>
    <property type="molecule type" value="Genomic_DNA"/>
</dbReference>
<sequence>MQNEFSRAGTRRGRPVVLMAMAFGHVLVAWYLIVSTRSERTRSGPAVSYLQVLFPVAEKAVPAVAAIPRVRPQTSAKGKRTGTAAGRRERPAPAVDVQADAASRPVEPVPISPAPGFDLGKALSDARRMGAEPLTGIDREREQLRIRGADDTALAKAVAKAHRADCRTAHSGDPKGNLFALIPILKGTLSDKGCKW</sequence>
<name>A0ABX0NYP9_9BURK</name>
<organism evidence="3 4">
    <name type="scientific">Massilia mucilaginosa</name>
    <dbReference type="NCBI Taxonomy" id="2609282"/>
    <lineage>
        <taxon>Bacteria</taxon>
        <taxon>Pseudomonadati</taxon>
        <taxon>Pseudomonadota</taxon>
        <taxon>Betaproteobacteria</taxon>
        <taxon>Burkholderiales</taxon>
        <taxon>Oxalobacteraceae</taxon>
        <taxon>Telluria group</taxon>
        <taxon>Massilia</taxon>
    </lineage>
</organism>
<protein>
    <recommendedName>
        <fullName evidence="5">Energy transducer TonB</fullName>
    </recommendedName>
</protein>
<dbReference type="Proteomes" id="UP000609726">
    <property type="component" value="Unassembled WGS sequence"/>
</dbReference>
<proteinExistence type="predicted"/>
<feature type="compositionally biased region" description="Low complexity" evidence="1">
    <location>
        <begin position="92"/>
        <end position="102"/>
    </location>
</feature>
<gene>
    <name evidence="3" type="ORF">F2P45_22485</name>
</gene>
<accession>A0ABX0NYP9</accession>
<keyword evidence="2" id="KW-0472">Membrane</keyword>
<feature type="region of interest" description="Disordered" evidence="1">
    <location>
        <begin position="72"/>
        <end position="111"/>
    </location>
</feature>
<feature type="transmembrane region" description="Helical" evidence="2">
    <location>
        <begin position="16"/>
        <end position="33"/>
    </location>
</feature>
<dbReference type="RefSeq" id="WP_166880142.1">
    <property type="nucleotide sequence ID" value="NZ_WHJH01000034.1"/>
</dbReference>
<evidence type="ECO:0000256" key="1">
    <source>
        <dbReference type="SAM" id="MobiDB-lite"/>
    </source>
</evidence>
<evidence type="ECO:0000313" key="4">
    <source>
        <dbReference type="Proteomes" id="UP000609726"/>
    </source>
</evidence>
<evidence type="ECO:0000313" key="3">
    <source>
        <dbReference type="EMBL" id="NHZ91751.1"/>
    </source>
</evidence>
<reference evidence="3 4" key="1">
    <citation type="submission" date="2019-10" db="EMBL/GenBank/DDBJ databases">
        <title>Taxonomy of Antarctic Massilia spp.: description of Massilia rubra sp. nov., Massilia aquatica sp. nov., Massilia mucilaginosa sp. nov., Massilia frigida sp. nov. isolated from streams, lakes and regoliths.</title>
        <authorList>
            <person name="Holochova P."/>
            <person name="Sedlacek I."/>
            <person name="Kralova S."/>
            <person name="Maslanova I."/>
            <person name="Busse H.-J."/>
            <person name="Stankova E."/>
            <person name="Vrbovska V."/>
            <person name="Kovarovic V."/>
            <person name="Bartak M."/>
            <person name="Svec P."/>
            <person name="Pantucek R."/>
        </authorList>
    </citation>
    <scope>NUCLEOTIDE SEQUENCE [LARGE SCALE GENOMIC DNA]</scope>
    <source>
        <strain evidence="3 4">CCM 8733</strain>
    </source>
</reference>
<keyword evidence="2" id="KW-1133">Transmembrane helix</keyword>
<comment type="caution">
    <text evidence="3">The sequence shown here is derived from an EMBL/GenBank/DDBJ whole genome shotgun (WGS) entry which is preliminary data.</text>
</comment>
<keyword evidence="2" id="KW-0812">Transmembrane</keyword>
<evidence type="ECO:0000256" key="2">
    <source>
        <dbReference type="SAM" id="Phobius"/>
    </source>
</evidence>